<comment type="caution">
    <text evidence="1">The sequence shown here is derived from an EMBL/GenBank/DDBJ whole genome shotgun (WGS) entry which is preliminary data.</text>
</comment>
<proteinExistence type="predicted"/>
<feature type="non-terminal residue" evidence="1">
    <location>
        <position position="56"/>
    </location>
</feature>
<organism evidence="1 2">
    <name type="scientific">Larinioides sclopetarius</name>
    <dbReference type="NCBI Taxonomy" id="280406"/>
    <lineage>
        <taxon>Eukaryota</taxon>
        <taxon>Metazoa</taxon>
        <taxon>Ecdysozoa</taxon>
        <taxon>Arthropoda</taxon>
        <taxon>Chelicerata</taxon>
        <taxon>Arachnida</taxon>
        <taxon>Araneae</taxon>
        <taxon>Araneomorphae</taxon>
        <taxon>Entelegynae</taxon>
        <taxon>Araneoidea</taxon>
        <taxon>Araneidae</taxon>
        <taxon>Larinioides</taxon>
    </lineage>
</organism>
<dbReference type="AlphaFoldDB" id="A0AAV1YQ08"/>
<protein>
    <submittedName>
        <fullName evidence="1">Uncharacterized protein</fullName>
    </submittedName>
</protein>
<name>A0AAV1YQ08_9ARAC</name>
<gene>
    <name evidence="1" type="ORF">LARSCL_LOCUS151</name>
</gene>
<reference evidence="1 2" key="1">
    <citation type="submission" date="2024-04" db="EMBL/GenBank/DDBJ databases">
        <authorList>
            <person name="Rising A."/>
            <person name="Reimegard J."/>
            <person name="Sonavane S."/>
            <person name="Akerstrom W."/>
            <person name="Nylinder S."/>
            <person name="Hedman E."/>
            <person name="Kallberg Y."/>
        </authorList>
    </citation>
    <scope>NUCLEOTIDE SEQUENCE [LARGE SCALE GENOMIC DNA]</scope>
</reference>
<evidence type="ECO:0000313" key="2">
    <source>
        <dbReference type="Proteomes" id="UP001497382"/>
    </source>
</evidence>
<accession>A0AAV1YQ08</accession>
<sequence>MTIIRSQLSHSRDNDISKTQKTSFIMLRFLKMKDGGRKFNYLDHRVSQTVLFKTNS</sequence>
<evidence type="ECO:0000313" key="1">
    <source>
        <dbReference type="EMBL" id="CAL1261001.1"/>
    </source>
</evidence>
<keyword evidence="2" id="KW-1185">Reference proteome</keyword>
<dbReference type="EMBL" id="CAXIEN010000001">
    <property type="protein sequence ID" value="CAL1261001.1"/>
    <property type="molecule type" value="Genomic_DNA"/>
</dbReference>
<dbReference type="Proteomes" id="UP001497382">
    <property type="component" value="Unassembled WGS sequence"/>
</dbReference>